<sequence>MPCSRSTKYAGNKDWFGDWEKSARIEKLRNSEPVVISGTEIESSEDLKQYKKNAFEYGKRLQGSYVNQDTGKTISLQRGRKRGGVNEVLQHDYKDAEHLQSIAAIPSIIEQAIYIDSATNEDNKVDADSFDYYVAGVQIAGVDYTVRAVVVNTKNGETYYDHKLSSIEKGNLLDLMTSQGDNHRDFGTTPDPKSTITDISDVKDTKLVSLLRNDASKVVDENGEPLVVYHGTGAKFNAFSSKKTATPMFYFTSERHKIEEGRVGARSAGRIMEVYLNMRNPASWREEDRLTTDQIKHKGYDGKALLDDGYNVYVAFSPTQIKSATDNVGSFDVENPDIRFRIGERRKADMKAGLLNKLTNATDEQVERTINEIEKLGESFKEGGNPKLEKVAFHWAKKGTIILPEDNDKIIQAVRLAENAKVDPMKYDRPMEIINKYNTDVEYGNPINPDDIPAFTNKREIGKSGVFVYDVEESDAGQKAVCKVAHAQFGYSRKDEMSRQPWCLASFTRTGEPTQSAKGFWFNTCNSVGKKIAIPDGLHKFEGGDVRRLYQLGDYSFHGEDISDEINDEELEGVSEIEEIQSDNILAKDVSLEEAIELLNRIDIEVADGTNVAFDSSTNDIRFRLQEENDKFNKELERYAKGELGSNEYISIGKPFGVLALFMPDDQIILRQKVLSKSLKKHGLNISSIRDLPKAISKPVFIFRSKRGSLSILTELTSPEGKSIFVAIGLGAKKQLGHEFLEVNDVLTIHGREEENVILPIIENNSLIWVDKEKGQRWLSSAKSNSQAIANDALSSATKIIKEFENPTSMDIRLRANREETAYDMAFGRSVKESMAKQVAKKFSVPMSTKVVSRLDLPEEQQKKSVIYDNGTLSIVAENIKDGDIELATLNEVLPKQGLSALVDSNVQEDILTVLGKASGAFMGNASQESVRSYISDLHTQSVSPDMIGAMADVMRGMLDAAGFNSKLSDPNAAYMLYKAIRGDKNGSTAAEDIVSKMQEANVRKVLSDYDEVFNKMTDEQIMDELNPEHNEDLRTRIENAQRRINAVNAMFRYESDNTGRSMAETMHQIYSKRGIEWRRKWVDETVVFDQYQKEIEKLTGKKVPDFANLHEIYNQSSSIATATIDRLEKHYYKPAIEQARKVKELLGFNDRQLHDYMIAKHAPERNAKM</sequence>
<dbReference type="AlphaFoldDB" id="A0AB34PGR4"/>
<accession>A0AB34PGR4</accession>
<comment type="caution">
    <text evidence="4">The sequence shown here is derived from an EMBL/GenBank/DDBJ whole genome shotgun (WGS) entry which is preliminary data.</text>
</comment>
<gene>
    <name evidence="4" type="ORF">HQ38_03690</name>
</gene>
<dbReference type="Pfam" id="PF18798">
    <property type="entry name" value="LPD3"/>
    <property type="match status" value="1"/>
</dbReference>
<evidence type="ECO:0000313" key="4">
    <source>
        <dbReference type="EMBL" id="KGN95391.1"/>
    </source>
</evidence>
<dbReference type="Proteomes" id="UP000030136">
    <property type="component" value="Unassembled WGS sequence"/>
</dbReference>
<dbReference type="RefSeq" id="WP_036889657.1">
    <property type="nucleotide sequence ID" value="NZ_JQJC01000010.1"/>
</dbReference>
<reference evidence="4 5" key="1">
    <citation type="submission" date="2014-08" db="EMBL/GenBank/DDBJ databases">
        <title>Porphyromonas crevioricanis strain:COT-253_OH1447 Genome sequencing.</title>
        <authorList>
            <person name="Wallis C."/>
            <person name="Deusch O."/>
            <person name="O'Flynn C."/>
            <person name="Davis I."/>
            <person name="Jospin G."/>
            <person name="Darling A.E."/>
            <person name="Coil D.A."/>
            <person name="Alexiev A."/>
            <person name="Horsfall A."/>
            <person name="Kirkwood N."/>
            <person name="Harris S."/>
            <person name="Eisen J.A."/>
        </authorList>
    </citation>
    <scope>NUCLEOTIDE SEQUENCE [LARGE SCALE GENOMIC DNA]</scope>
    <source>
        <strain evidence="5">COT-253 OH1447</strain>
    </source>
</reference>
<organism evidence="4 5">
    <name type="scientific">Porphyromonas crevioricanis</name>
    <dbReference type="NCBI Taxonomy" id="393921"/>
    <lineage>
        <taxon>Bacteria</taxon>
        <taxon>Pseudomonadati</taxon>
        <taxon>Bacteroidota</taxon>
        <taxon>Bacteroidia</taxon>
        <taxon>Bacteroidales</taxon>
        <taxon>Porphyromonadaceae</taxon>
        <taxon>Porphyromonas</taxon>
    </lineage>
</organism>
<dbReference type="Pfam" id="PF18760">
    <property type="entry name" value="ART-PolyVal"/>
    <property type="match status" value="1"/>
</dbReference>
<feature type="domain" description="ART-PolyVal-like" evidence="1">
    <location>
        <begin position="220"/>
        <end position="331"/>
    </location>
</feature>
<feature type="domain" description="Phage MuF C-terminal" evidence="3">
    <location>
        <begin position="676"/>
        <end position="776"/>
    </location>
</feature>
<evidence type="ECO:0008006" key="6">
    <source>
        <dbReference type="Google" id="ProtNLM"/>
    </source>
</evidence>
<proteinExistence type="predicted"/>
<dbReference type="InterPro" id="IPR040824">
    <property type="entry name" value="LPD3"/>
</dbReference>
<dbReference type="InterPro" id="IPR049522">
    <property type="entry name" value="ART-PolyVal_dom"/>
</dbReference>
<evidence type="ECO:0000259" key="1">
    <source>
        <dbReference type="Pfam" id="PF18760"/>
    </source>
</evidence>
<name>A0AB34PGR4_9PORP</name>
<evidence type="ECO:0000259" key="2">
    <source>
        <dbReference type="Pfam" id="PF18798"/>
    </source>
</evidence>
<feature type="domain" description="Large polyvalent protein-associated" evidence="2">
    <location>
        <begin position="45"/>
        <end position="160"/>
    </location>
</feature>
<dbReference type="Pfam" id="PF18819">
    <property type="entry name" value="MuF_C"/>
    <property type="match status" value="1"/>
</dbReference>
<evidence type="ECO:0000313" key="5">
    <source>
        <dbReference type="Proteomes" id="UP000030136"/>
    </source>
</evidence>
<dbReference type="EMBL" id="JQJC01000010">
    <property type="protein sequence ID" value="KGN95391.1"/>
    <property type="molecule type" value="Genomic_DNA"/>
</dbReference>
<dbReference type="InterPro" id="IPR041131">
    <property type="entry name" value="MuF_C"/>
</dbReference>
<protein>
    <recommendedName>
        <fullName evidence="6">Phage MuF C-terminal domain-containing protein</fullName>
    </recommendedName>
</protein>
<evidence type="ECO:0000259" key="3">
    <source>
        <dbReference type="Pfam" id="PF18819"/>
    </source>
</evidence>